<dbReference type="PROSITE" id="PS50104">
    <property type="entry name" value="TIR"/>
    <property type="match status" value="1"/>
</dbReference>
<proteinExistence type="evidence at transcript level"/>
<feature type="transmembrane region" description="Helical" evidence="10">
    <location>
        <begin position="642"/>
        <end position="664"/>
    </location>
</feature>
<dbReference type="InterPro" id="IPR032675">
    <property type="entry name" value="LRR_dom_sf"/>
</dbReference>
<keyword evidence="8 10" id="KW-0472">Membrane</keyword>
<dbReference type="Gene3D" id="3.40.50.10140">
    <property type="entry name" value="Toll/interleukin-1 receptor homology (TIR) domain"/>
    <property type="match status" value="1"/>
</dbReference>
<dbReference type="PRINTS" id="PR00019">
    <property type="entry name" value="LEURICHRPT"/>
</dbReference>
<dbReference type="PANTHER" id="PTHR24366:SF96">
    <property type="entry name" value="LEUCINE RICH REPEAT CONTAINING 53"/>
    <property type="match status" value="1"/>
</dbReference>
<keyword evidence="5" id="KW-0732">Signal</keyword>
<dbReference type="InterPro" id="IPR000157">
    <property type="entry name" value="TIR_dom"/>
</dbReference>
<comment type="similarity">
    <text evidence="2">Belongs to the Toll-like receptor family.</text>
</comment>
<dbReference type="PROSITE" id="PS51450">
    <property type="entry name" value="LRR"/>
    <property type="match status" value="6"/>
</dbReference>
<keyword evidence="3" id="KW-0433">Leucine-rich repeat</keyword>
<dbReference type="GO" id="GO:0016020">
    <property type="term" value="C:membrane"/>
    <property type="evidence" value="ECO:0007669"/>
    <property type="project" value="UniProtKB-SubCell"/>
</dbReference>
<dbReference type="GO" id="GO:0002224">
    <property type="term" value="P:toll-like receptor signaling pathway"/>
    <property type="evidence" value="ECO:0007669"/>
    <property type="project" value="InterPro"/>
</dbReference>
<reference evidence="12" key="1">
    <citation type="submission" date="2019-11" db="EMBL/GenBank/DDBJ databases">
        <authorList>
            <person name="Ren Y."/>
            <person name="Bu W."/>
        </authorList>
    </citation>
    <scope>NUCLEOTIDE SEQUENCE</scope>
    <source>
        <tissue evidence="12">Hepatopancreas</tissue>
    </source>
</reference>
<dbReference type="Pfam" id="PF13516">
    <property type="entry name" value="LRR_6"/>
    <property type="match status" value="1"/>
</dbReference>
<dbReference type="Gene3D" id="3.80.10.10">
    <property type="entry name" value="Ribonuclease Inhibitor"/>
    <property type="match status" value="6"/>
</dbReference>
<dbReference type="InterPro" id="IPR000483">
    <property type="entry name" value="Cys-rich_flank_reg_C"/>
</dbReference>
<dbReference type="InterPro" id="IPR017241">
    <property type="entry name" value="Toll-like_receptor"/>
</dbReference>
<evidence type="ECO:0000256" key="5">
    <source>
        <dbReference type="ARBA" id="ARBA00022729"/>
    </source>
</evidence>
<evidence type="ECO:0000256" key="9">
    <source>
        <dbReference type="ARBA" id="ARBA00023170"/>
    </source>
</evidence>
<evidence type="ECO:0000256" key="6">
    <source>
        <dbReference type="ARBA" id="ARBA00022737"/>
    </source>
</evidence>
<dbReference type="SMART" id="SM00255">
    <property type="entry name" value="TIR"/>
    <property type="match status" value="1"/>
</dbReference>
<dbReference type="Pfam" id="PF01582">
    <property type="entry name" value="TIR"/>
    <property type="match status" value="1"/>
</dbReference>
<dbReference type="SUPFAM" id="SSF52200">
    <property type="entry name" value="Toll/Interleukin receptor TIR domain"/>
    <property type="match status" value="1"/>
</dbReference>
<evidence type="ECO:0000256" key="1">
    <source>
        <dbReference type="ARBA" id="ARBA00004479"/>
    </source>
</evidence>
<dbReference type="SMART" id="SM00369">
    <property type="entry name" value="LRR_TYP"/>
    <property type="match status" value="12"/>
</dbReference>
<comment type="subcellular location">
    <subcellularLocation>
        <location evidence="1">Membrane</location>
        <topology evidence="1">Single-pass type I membrane protein</topology>
    </subcellularLocation>
</comment>
<dbReference type="AlphaFoldDB" id="A0A7H0S6D9"/>
<dbReference type="SUPFAM" id="SSF52058">
    <property type="entry name" value="L domain-like"/>
    <property type="match status" value="2"/>
</dbReference>
<dbReference type="EMBL" id="MN716754">
    <property type="protein sequence ID" value="QNQ79666.1"/>
    <property type="molecule type" value="mRNA"/>
</dbReference>
<dbReference type="Pfam" id="PF00560">
    <property type="entry name" value="LRR_1"/>
    <property type="match status" value="1"/>
</dbReference>
<evidence type="ECO:0000256" key="2">
    <source>
        <dbReference type="ARBA" id="ARBA00009634"/>
    </source>
</evidence>
<evidence type="ECO:0000259" key="11">
    <source>
        <dbReference type="PROSITE" id="PS50104"/>
    </source>
</evidence>
<accession>A0A7H0S6D9</accession>
<evidence type="ECO:0000256" key="10">
    <source>
        <dbReference type="SAM" id="Phobius"/>
    </source>
</evidence>
<evidence type="ECO:0000313" key="12">
    <source>
        <dbReference type="EMBL" id="QNQ79666.1"/>
    </source>
</evidence>
<evidence type="ECO:0000256" key="7">
    <source>
        <dbReference type="ARBA" id="ARBA00022989"/>
    </source>
</evidence>
<sequence length="858" mass="97767">MLLEFPVSTLINASGLLELDLSKNNISTFTNQHLKNLINLQFLSLSWNRLTFEGRNESSIFTSLPKLSSLDLSHNNIHKLFNGMFMKNSLITLDMSFNNISEVESESFRGLVALETLHLNHNNIRTLPSTVFELLSNLKELDISYNNLVKFDDMKIPASLSLINLNTNNIQEFPNSFNGSYVSEVDLNGNSITSLPLLRLKGINNIKGLNLARNALKIIEENAFNDASSLQNLNLENNELNLIFSRDIFKGANSLSHLNLADNKISTVDNIFDIESLRNLKVLNIKKNDIVQIKSLSSNVTSDIKIESILLSECKIKYIADAFRGLKKLKLVDLNKNDIQTFPTFLSNPNAVYNLTENPIICACNMSWLSKDYIYVNGIQISTHAYKVKYCSVYPNNWTIEVKQVQKDEYLCPKEDCCDKTACCSCFSRDTTAIEVAVCKSGLQIYPWNATRNSRVVYLDGHNFHDLFGSNSSLQMANEELYLNSSFISAIHASFMMVFTKLKILDLHNNQIQTLPSMLFKHQGVLQYLYLSHNHISVIQKGAFEGLNSLLFLDLSYNKFHYVNPDSFSTFSSSLRYKLGDNPLECDCKNKDFKQWIQRYRGRIIDRYDIVCAETGKHILYADLKICDVKDSGESSLTRTNVIILVVILAVVIAVISTVCFYYRRDLVAILYDVTGVGCFRQKNYGNKLNDIYLSYDSNDSRCSEWVDTQLLPRLKARKNGYRIIVPDRKDLHDSVTNAGSDAILSCKCCIILVSKNMHTNDVCLEEFRKAYNFSLTNPLYKVILVIFGTVDILSLEPEMRQMMSKGDYITARSRTVWSRIRFELPNPNTSHFNDDDVSENDVVLYSATDNYQYVTLR</sequence>
<dbReference type="InterPro" id="IPR035897">
    <property type="entry name" value="Toll_tir_struct_dom_sf"/>
</dbReference>
<dbReference type="Pfam" id="PF13855">
    <property type="entry name" value="LRR_8"/>
    <property type="match status" value="3"/>
</dbReference>
<evidence type="ECO:0000256" key="3">
    <source>
        <dbReference type="ARBA" id="ARBA00022614"/>
    </source>
</evidence>
<evidence type="ECO:0000256" key="4">
    <source>
        <dbReference type="ARBA" id="ARBA00022692"/>
    </source>
</evidence>
<protein>
    <submittedName>
        <fullName evidence="12">Toll-like receptor</fullName>
    </submittedName>
</protein>
<organism evidence="12">
    <name type="scientific">Anadara kagoshimensis</name>
    <dbReference type="NCBI Taxonomy" id="1390362"/>
    <lineage>
        <taxon>Eukaryota</taxon>
        <taxon>Metazoa</taxon>
        <taxon>Spiralia</taxon>
        <taxon>Lophotrochozoa</taxon>
        <taxon>Mollusca</taxon>
        <taxon>Bivalvia</taxon>
        <taxon>Autobranchia</taxon>
        <taxon>Pteriomorphia</taxon>
        <taxon>Arcoida</taxon>
        <taxon>Arcoidea</taxon>
        <taxon>Arcidae</taxon>
        <taxon>Anadara</taxon>
    </lineage>
</organism>
<dbReference type="PANTHER" id="PTHR24366">
    <property type="entry name" value="IG(IMMUNOGLOBULIN) AND LRR(LEUCINE RICH REPEAT) DOMAINS"/>
    <property type="match status" value="1"/>
</dbReference>
<dbReference type="GO" id="GO:0006955">
    <property type="term" value="P:immune response"/>
    <property type="evidence" value="ECO:0007669"/>
    <property type="project" value="InterPro"/>
</dbReference>
<dbReference type="SMART" id="SM00364">
    <property type="entry name" value="LRR_BAC"/>
    <property type="match status" value="4"/>
</dbReference>
<dbReference type="InterPro" id="IPR001611">
    <property type="entry name" value="Leu-rich_rpt"/>
</dbReference>
<dbReference type="GO" id="GO:0004888">
    <property type="term" value="F:transmembrane signaling receptor activity"/>
    <property type="evidence" value="ECO:0007669"/>
    <property type="project" value="InterPro"/>
</dbReference>
<feature type="domain" description="TIR" evidence="11">
    <location>
        <begin position="688"/>
        <end position="825"/>
    </location>
</feature>
<dbReference type="PIRSF" id="PIRSF037595">
    <property type="entry name" value="Toll-like_receptor"/>
    <property type="match status" value="1"/>
</dbReference>
<name>A0A7H0S6D9_9BIVA</name>
<dbReference type="SMART" id="SM00082">
    <property type="entry name" value="LRRCT"/>
    <property type="match status" value="1"/>
</dbReference>
<dbReference type="InterPro" id="IPR003591">
    <property type="entry name" value="Leu-rich_rpt_typical-subtyp"/>
</dbReference>
<evidence type="ECO:0000256" key="8">
    <source>
        <dbReference type="ARBA" id="ARBA00023136"/>
    </source>
</evidence>
<keyword evidence="6" id="KW-0677">Repeat</keyword>
<keyword evidence="4 10" id="KW-0812">Transmembrane</keyword>
<keyword evidence="9 12" id="KW-0675">Receptor</keyword>
<keyword evidence="7 10" id="KW-1133">Transmembrane helix</keyword>